<dbReference type="KEGG" id="ppsu:NO713_03391"/>
<evidence type="ECO:0000313" key="1">
    <source>
        <dbReference type="EMBL" id="CAD5964157.1"/>
    </source>
</evidence>
<dbReference type="PANTHER" id="PTHR39517">
    <property type="entry name" value="SLL0192 PROTEIN"/>
    <property type="match status" value="1"/>
</dbReference>
<organism evidence="1 2">
    <name type="scientific">Planktothrix pseudagardhii</name>
    <dbReference type="NCBI Taxonomy" id="132604"/>
    <lineage>
        <taxon>Bacteria</taxon>
        <taxon>Bacillati</taxon>
        <taxon>Cyanobacteriota</taxon>
        <taxon>Cyanophyceae</taxon>
        <taxon>Oscillatoriophycideae</taxon>
        <taxon>Oscillatoriales</taxon>
        <taxon>Microcoleaceae</taxon>
        <taxon>Planktothrix</taxon>
    </lineage>
</organism>
<keyword evidence="2" id="KW-1185">Reference proteome</keyword>
<dbReference type="NCBIfam" id="TIGR03492">
    <property type="entry name" value="lipid-A-disaccharide synthase-related protein"/>
    <property type="match status" value="1"/>
</dbReference>
<gene>
    <name evidence="1" type="ORF">NO713_03391</name>
</gene>
<evidence type="ECO:0000313" key="2">
    <source>
        <dbReference type="Proteomes" id="UP001153719"/>
    </source>
</evidence>
<sequence>MTVKILSLSNGHGEDAIAVRILQELQQQPHPLELAALPLVGLGQAYGQLDNVPIIGPVKSLPSGGFIYMDQDQLWRDLQAGLFPLILQQYQTLRQWVKQGGFILAVGDIVPLFLAWLSGANYAFVGTAKSEYYLRDEQGQLPLTQMWRWYRYFDSIYFPWECWLMKNSRCRGVFPRDTLTTQTLQKYSIPAIDFGNPMMDDLEPITTRFDQLTIEPEEKQRSLVITLLPGSRPPEVYRNWDLILQGVQNIIQGLTDPNQGLMLLPGNHVRSYQRLVFLAAISPGLELSSFCEPLTALGWQESSDLTQADLNFYWGHGDLIFSLEKATLILTNQGFNACLRLADVALAMAGTATEQFVGLGKPAIALPGTGPQFTPTFADNQHRLLGPSLIVGQNPTEIPEILQSLLRNPDRLQLIAENGKRRLGQPGASRRIAEYLSTNFTV</sequence>
<evidence type="ECO:0008006" key="3">
    <source>
        <dbReference type="Google" id="ProtNLM"/>
    </source>
</evidence>
<dbReference type="Proteomes" id="UP001153719">
    <property type="component" value="Chromosome"/>
</dbReference>
<dbReference type="EMBL" id="LR882967">
    <property type="protein sequence ID" value="CAD5964157.1"/>
    <property type="molecule type" value="Genomic_DNA"/>
</dbReference>
<dbReference type="SUPFAM" id="SSF53756">
    <property type="entry name" value="UDP-Glycosyltransferase/glycogen phosphorylase"/>
    <property type="match status" value="1"/>
</dbReference>
<reference evidence="1" key="1">
    <citation type="submission" date="2020-09" db="EMBL/GenBank/DDBJ databases">
        <authorList>
            <person name="Blom J."/>
        </authorList>
    </citation>
    <scope>NUCLEOTIDE SEQUENCE</scope>
    <source>
        <strain evidence="1">No.713</strain>
    </source>
</reference>
<dbReference type="InterPro" id="IPR019994">
    <property type="entry name" value="Lipid-A-disac_synthase-rel_put"/>
</dbReference>
<protein>
    <recommendedName>
        <fullName evidence="3">Lipid-A-disaccharide synthase</fullName>
    </recommendedName>
</protein>
<accession>A0A9W4CNK5</accession>
<dbReference type="RefSeq" id="WP_254174222.1">
    <property type="nucleotide sequence ID" value="NZ_LR882967.1"/>
</dbReference>
<proteinExistence type="predicted"/>
<dbReference type="AlphaFoldDB" id="A0A9W4CNK5"/>
<dbReference type="PANTHER" id="PTHR39517:SF1">
    <property type="entry name" value="LIPID-A-DISACCHARIDE SYNTHASE"/>
    <property type="match status" value="1"/>
</dbReference>
<name>A0A9W4CNK5_9CYAN</name>